<proteinExistence type="predicted"/>
<dbReference type="OrthoDB" id="6315394at2"/>
<accession>A0A4Q7PDV2</accession>
<sequence>MLKRILYFGYYLKQLDKEKFTKFLDFTFNQTRKSKLAILSDVISSVFLHNISLLEYFQFRFFDLTDQERKYWAGTGYMYEYQFGMNPKSERHILDDKTLFYKKYGEFFVHQVADLETLKGNQEIAEKLLNNPSAKIVLKVSDGKCGKGVFITQTAEFKPATLVQFMEQEGYELAEEFLIQHPELQRLSPSAVNTVRIFTQLNASNEVELLGCRLRISVNSPVDNMAAGNMAAPIDEKTGVVIGPGVYSDITKTDEVIHPITGVRIEGFQVPFWKETLEMVEKAALKHPQNRSIGWDVVITEKGPGLIEGNHDWCKLLWQLPVKRGLKAELEKYK</sequence>
<gene>
    <name evidence="2" type="ORF">BC751_4110</name>
</gene>
<name>A0A4Q7PDV2_9BACT</name>
<evidence type="ECO:0000259" key="1">
    <source>
        <dbReference type="Pfam" id="PF14397"/>
    </source>
</evidence>
<dbReference type="EMBL" id="SGXG01000001">
    <property type="protein sequence ID" value="RZS98455.1"/>
    <property type="molecule type" value="Genomic_DNA"/>
</dbReference>
<dbReference type="AlphaFoldDB" id="A0A4Q7PDV2"/>
<keyword evidence="3" id="KW-1185">Reference proteome</keyword>
<dbReference type="InterPro" id="IPR039523">
    <property type="entry name" value="RimK-rel_E_lig_ATP-grasp"/>
</dbReference>
<feature type="domain" description="Alpha-L-glutamate ligase-related protein ATP-grasp" evidence="1">
    <location>
        <begin position="80"/>
        <end position="332"/>
    </location>
</feature>
<reference evidence="2 3" key="1">
    <citation type="submission" date="2019-02" db="EMBL/GenBank/DDBJ databases">
        <title>Genomic Encyclopedia of Archaeal and Bacterial Type Strains, Phase II (KMG-II): from individual species to whole genera.</title>
        <authorList>
            <person name="Goeker M."/>
        </authorList>
    </citation>
    <scope>NUCLEOTIDE SEQUENCE [LARGE SCALE GENOMIC DNA]</scope>
    <source>
        <strain evidence="2 3">DSM 21411</strain>
    </source>
</reference>
<protein>
    <submittedName>
        <fullName evidence="2">Putative polysaccharide biosynthesis protein</fullName>
    </submittedName>
</protein>
<evidence type="ECO:0000313" key="2">
    <source>
        <dbReference type="EMBL" id="RZS98455.1"/>
    </source>
</evidence>
<comment type="caution">
    <text evidence="2">The sequence shown here is derived from an EMBL/GenBank/DDBJ whole genome shotgun (WGS) entry which is preliminary data.</text>
</comment>
<evidence type="ECO:0000313" key="3">
    <source>
        <dbReference type="Proteomes" id="UP000292209"/>
    </source>
</evidence>
<dbReference type="Proteomes" id="UP000292209">
    <property type="component" value="Unassembled WGS sequence"/>
</dbReference>
<dbReference type="Pfam" id="PF14397">
    <property type="entry name" value="ATPgrasp_ST"/>
    <property type="match status" value="1"/>
</dbReference>
<dbReference type="RefSeq" id="WP_130277151.1">
    <property type="nucleotide sequence ID" value="NZ_SGXG01000001.1"/>
</dbReference>
<organism evidence="2 3">
    <name type="scientific">Cecembia calidifontis</name>
    <dbReference type="NCBI Taxonomy" id="1187080"/>
    <lineage>
        <taxon>Bacteria</taxon>
        <taxon>Pseudomonadati</taxon>
        <taxon>Bacteroidota</taxon>
        <taxon>Cytophagia</taxon>
        <taxon>Cytophagales</taxon>
        <taxon>Cyclobacteriaceae</taxon>
        <taxon>Cecembia</taxon>
    </lineage>
</organism>